<dbReference type="SUPFAM" id="SSF52283">
    <property type="entry name" value="Formate/glycerate dehydrogenase catalytic domain-like"/>
    <property type="match status" value="1"/>
</dbReference>
<dbReference type="SUPFAM" id="SSF51735">
    <property type="entry name" value="NAD(P)-binding Rossmann-fold domains"/>
    <property type="match status" value="1"/>
</dbReference>
<dbReference type="EMBL" id="SAUN01000001">
    <property type="protein sequence ID" value="RVX39836.1"/>
    <property type="molecule type" value="Genomic_DNA"/>
</dbReference>
<name>A0A438M1X4_9ACTN</name>
<protein>
    <submittedName>
        <fullName evidence="4">Phosphoglycerate dehydrogenase-like enzyme</fullName>
    </submittedName>
</protein>
<dbReference type="AlphaFoldDB" id="A0A438M1X4"/>
<evidence type="ECO:0000256" key="2">
    <source>
        <dbReference type="ARBA" id="ARBA00023027"/>
    </source>
</evidence>
<keyword evidence="1" id="KW-0560">Oxidoreductase</keyword>
<dbReference type="InterPro" id="IPR029753">
    <property type="entry name" value="D-isomer_DH_CS"/>
</dbReference>
<dbReference type="GO" id="GO:0051287">
    <property type="term" value="F:NAD binding"/>
    <property type="evidence" value="ECO:0007669"/>
    <property type="project" value="InterPro"/>
</dbReference>
<evidence type="ECO:0000256" key="1">
    <source>
        <dbReference type="ARBA" id="ARBA00023002"/>
    </source>
</evidence>
<dbReference type="GO" id="GO:0016616">
    <property type="term" value="F:oxidoreductase activity, acting on the CH-OH group of donors, NAD or NADP as acceptor"/>
    <property type="evidence" value="ECO:0007669"/>
    <property type="project" value="UniProtKB-ARBA"/>
</dbReference>
<dbReference type="PANTHER" id="PTHR43333:SF1">
    <property type="entry name" value="D-ISOMER SPECIFIC 2-HYDROXYACID DEHYDROGENASE NAD-BINDING DOMAIN-CONTAINING PROTEIN"/>
    <property type="match status" value="1"/>
</dbReference>
<dbReference type="PROSITE" id="PS00671">
    <property type="entry name" value="D_2_HYDROXYACID_DH_3"/>
    <property type="match status" value="1"/>
</dbReference>
<keyword evidence="2" id="KW-0520">NAD</keyword>
<gene>
    <name evidence="4" type="ORF">EDD27_2209</name>
</gene>
<sequence length="331" mass="35066">MSAMGRPLLVALHDGTPLPHPERVEALADVRHVGEDGLAGALPGADVLLVGGAGFTGIVRAWPADPALAPRWVHVAATGVEHVLFDALVRDSGLTLTNSRGIYDEAIAEYVLGLILALAKDLPGTLAHQRRREWRWRESERIGGRAVLVAGTGPIGRAIARQLRAAGLRVSGAGRTGRSGDPDFGTVYGGGELLAALGEADYIVLAAPLTPQTRGMIDERALRAMKPTARLVNVGRGGLVVQDALVDALRRGRLAGAALDVFEEEPLPDDSPLWDLPGVIVSPHMAGDVHGWRAAQAELFLDNLRRYLAGRPLRNVVDKERGYVSGRAGGP</sequence>
<dbReference type="Pfam" id="PF02826">
    <property type="entry name" value="2-Hacid_dh_C"/>
    <property type="match status" value="1"/>
</dbReference>
<feature type="domain" description="D-isomer specific 2-hydroxyacid dehydrogenase NAD-binding" evidence="3">
    <location>
        <begin position="112"/>
        <end position="286"/>
    </location>
</feature>
<evidence type="ECO:0000313" key="5">
    <source>
        <dbReference type="Proteomes" id="UP000284824"/>
    </source>
</evidence>
<dbReference type="Proteomes" id="UP000284824">
    <property type="component" value="Unassembled WGS sequence"/>
</dbReference>
<dbReference type="Gene3D" id="3.40.50.720">
    <property type="entry name" value="NAD(P)-binding Rossmann-like Domain"/>
    <property type="match status" value="2"/>
</dbReference>
<dbReference type="InterPro" id="IPR036291">
    <property type="entry name" value="NAD(P)-bd_dom_sf"/>
</dbReference>
<organism evidence="4 5">
    <name type="scientific">Nonomuraea polychroma</name>
    <dbReference type="NCBI Taxonomy" id="46176"/>
    <lineage>
        <taxon>Bacteria</taxon>
        <taxon>Bacillati</taxon>
        <taxon>Actinomycetota</taxon>
        <taxon>Actinomycetes</taxon>
        <taxon>Streptosporangiales</taxon>
        <taxon>Streptosporangiaceae</taxon>
        <taxon>Nonomuraea</taxon>
    </lineage>
</organism>
<reference evidence="4 5" key="1">
    <citation type="submission" date="2019-01" db="EMBL/GenBank/DDBJ databases">
        <title>Sequencing the genomes of 1000 actinobacteria strains.</title>
        <authorList>
            <person name="Klenk H.-P."/>
        </authorList>
    </citation>
    <scope>NUCLEOTIDE SEQUENCE [LARGE SCALE GENOMIC DNA]</scope>
    <source>
        <strain evidence="4 5">DSM 43925</strain>
    </source>
</reference>
<dbReference type="CDD" id="cd05300">
    <property type="entry name" value="2-Hacid_dh_1"/>
    <property type="match status" value="1"/>
</dbReference>
<dbReference type="PANTHER" id="PTHR43333">
    <property type="entry name" value="2-HACID_DH_C DOMAIN-CONTAINING PROTEIN"/>
    <property type="match status" value="1"/>
</dbReference>
<comment type="caution">
    <text evidence="4">The sequence shown here is derived from an EMBL/GenBank/DDBJ whole genome shotgun (WGS) entry which is preliminary data.</text>
</comment>
<evidence type="ECO:0000313" key="4">
    <source>
        <dbReference type="EMBL" id="RVX39836.1"/>
    </source>
</evidence>
<accession>A0A438M1X4</accession>
<keyword evidence="5" id="KW-1185">Reference proteome</keyword>
<dbReference type="InterPro" id="IPR006140">
    <property type="entry name" value="D-isomer_DH_NAD-bd"/>
</dbReference>
<evidence type="ECO:0000259" key="3">
    <source>
        <dbReference type="Pfam" id="PF02826"/>
    </source>
</evidence>
<proteinExistence type="predicted"/>